<dbReference type="SMART" id="SM00862">
    <property type="entry name" value="Trans_reg_C"/>
    <property type="match status" value="1"/>
</dbReference>
<keyword evidence="2" id="KW-0902">Two-component regulatory system</keyword>
<dbReference type="Gene3D" id="6.10.250.690">
    <property type="match status" value="1"/>
</dbReference>
<feature type="domain" description="OmpR/PhoB-type" evidence="9">
    <location>
        <begin position="134"/>
        <end position="234"/>
    </location>
</feature>
<evidence type="ECO:0000256" key="4">
    <source>
        <dbReference type="ARBA" id="ARBA00023125"/>
    </source>
</evidence>
<dbReference type="PROSITE" id="PS51755">
    <property type="entry name" value="OMPR_PHOB"/>
    <property type="match status" value="1"/>
</dbReference>
<dbReference type="Gene3D" id="1.10.10.10">
    <property type="entry name" value="Winged helix-like DNA-binding domain superfamily/Winged helix DNA-binding domain"/>
    <property type="match status" value="1"/>
</dbReference>
<evidence type="ECO:0000259" key="8">
    <source>
        <dbReference type="PROSITE" id="PS50110"/>
    </source>
</evidence>
<dbReference type="InterPro" id="IPR039420">
    <property type="entry name" value="WalR-like"/>
</dbReference>
<evidence type="ECO:0000256" key="3">
    <source>
        <dbReference type="ARBA" id="ARBA00023015"/>
    </source>
</evidence>
<dbReference type="InterPro" id="IPR011006">
    <property type="entry name" value="CheY-like_superfamily"/>
</dbReference>
<dbReference type="InterPro" id="IPR001789">
    <property type="entry name" value="Sig_transdc_resp-reg_receiver"/>
</dbReference>
<dbReference type="SUPFAM" id="SSF46894">
    <property type="entry name" value="C-terminal effector domain of the bipartite response regulators"/>
    <property type="match status" value="1"/>
</dbReference>
<dbReference type="RefSeq" id="WP_379736850.1">
    <property type="nucleotide sequence ID" value="NZ_JBHRVV010000001.1"/>
</dbReference>
<dbReference type="PANTHER" id="PTHR48111:SF4">
    <property type="entry name" value="DNA-BINDING DUAL TRANSCRIPTIONAL REGULATOR OMPR"/>
    <property type="match status" value="1"/>
</dbReference>
<evidence type="ECO:0000256" key="7">
    <source>
        <dbReference type="PROSITE-ProRule" id="PRU01091"/>
    </source>
</evidence>
<feature type="domain" description="Response regulatory" evidence="8">
    <location>
        <begin position="6"/>
        <end position="119"/>
    </location>
</feature>
<protein>
    <submittedName>
        <fullName evidence="10">Winged helix-turn-helix domain-containing protein</fullName>
    </submittedName>
</protein>
<evidence type="ECO:0000313" key="10">
    <source>
        <dbReference type="EMBL" id="MFC3460227.1"/>
    </source>
</evidence>
<evidence type="ECO:0000256" key="2">
    <source>
        <dbReference type="ARBA" id="ARBA00023012"/>
    </source>
</evidence>
<keyword evidence="1" id="KW-0597">Phosphoprotein</keyword>
<dbReference type="InterPro" id="IPR036388">
    <property type="entry name" value="WH-like_DNA-bd_sf"/>
</dbReference>
<reference evidence="11" key="1">
    <citation type="journal article" date="2019" name="Int. J. Syst. Evol. Microbiol.">
        <title>The Global Catalogue of Microorganisms (GCM) 10K type strain sequencing project: providing services to taxonomists for standard genome sequencing and annotation.</title>
        <authorList>
            <consortium name="The Broad Institute Genomics Platform"/>
            <consortium name="The Broad Institute Genome Sequencing Center for Infectious Disease"/>
            <person name="Wu L."/>
            <person name="Ma J."/>
        </authorList>
    </citation>
    <scope>NUCLEOTIDE SEQUENCE [LARGE SCALE GENOMIC DNA]</scope>
    <source>
        <strain evidence="11">CCM 7480</strain>
    </source>
</reference>
<proteinExistence type="predicted"/>
<evidence type="ECO:0000256" key="5">
    <source>
        <dbReference type="ARBA" id="ARBA00023163"/>
    </source>
</evidence>
<dbReference type="InterPro" id="IPR001867">
    <property type="entry name" value="OmpR/PhoB-type_DNA-bd"/>
</dbReference>
<gene>
    <name evidence="10" type="ORF">ACFOPH_18500</name>
</gene>
<comment type="caution">
    <text evidence="10">The sequence shown here is derived from an EMBL/GenBank/DDBJ whole genome shotgun (WGS) entry which is preliminary data.</text>
</comment>
<dbReference type="SMART" id="SM00448">
    <property type="entry name" value="REC"/>
    <property type="match status" value="1"/>
</dbReference>
<feature type="DNA-binding region" description="OmpR/PhoB-type" evidence="7">
    <location>
        <begin position="134"/>
        <end position="234"/>
    </location>
</feature>
<dbReference type="PANTHER" id="PTHR48111">
    <property type="entry name" value="REGULATOR OF RPOS"/>
    <property type="match status" value="1"/>
</dbReference>
<dbReference type="EMBL" id="JBHRVV010000001">
    <property type="protein sequence ID" value="MFC3460227.1"/>
    <property type="molecule type" value="Genomic_DNA"/>
</dbReference>
<evidence type="ECO:0000256" key="6">
    <source>
        <dbReference type="PROSITE-ProRule" id="PRU00169"/>
    </source>
</evidence>
<dbReference type="InterPro" id="IPR016032">
    <property type="entry name" value="Sig_transdc_resp-reg_C-effctor"/>
</dbReference>
<keyword evidence="11" id="KW-1185">Reference proteome</keyword>
<evidence type="ECO:0000256" key="1">
    <source>
        <dbReference type="ARBA" id="ARBA00022553"/>
    </source>
</evidence>
<dbReference type="CDD" id="cd00383">
    <property type="entry name" value="trans_reg_C"/>
    <property type="match status" value="1"/>
</dbReference>
<name>A0ABV7PPS0_9BURK</name>
<dbReference type="Gene3D" id="3.40.50.2300">
    <property type="match status" value="1"/>
</dbReference>
<dbReference type="Proteomes" id="UP001595665">
    <property type="component" value="Unassembled WGS sequence"/>
</dbReference>
<keyword evidence="5" id="KW-0804">Transcription</keyword>
<dbReference type="Pfam" id="PF00486">
    <property type="entry name" value="Trans_reg_C"/>
    <property type="match status" value="1"/>
</dbReference>
<dbReference type="Pfam" id="PF00072">
    <property type="entry name" value="Response_reg"/>
    <property type="match status" value="1"/>
</dbReference>
<dbReference type="SUPFAM" id="SSF52172">
    <property type="entry name" value="CheY-like"/>
    <property type="match status" value="1"/>
</dbReference>
<evidence type="ECO:0000259" key="9">
    <source>
        <dbReference type="PROSITE" id="PS51755"/>
    </source>
</evidence>
<keyword evidence="3" id="KW-0805">Transcription regulation</keyword>
<sequence length="239" mass="26163">MEDGTAILLVEHDPALREKVGKHLRRHGLAVSEAEGMGAARRLMQQQHFDLTVLALAPPAVNALALCRTIAMRGGMPVILLAENKDPVQLAAGFGSGADDYLVKPFSTAELYLRINAILRRAGRQASYQPALAAGRYRFADWLLDTETRELLDGSATAIPLSSAEYRLLAILLAAPNQVLSRERLLELSAGGTAEVFDRAIDTQVSRLRKKIETDPRQPRLLKTVWGKGYLLAATVERT</sequence>
<keyword evidence="4 7" id="KW-0238">DNA-binding</keyword>
<comment type="caution">
    <text evidence="6">Lacks conserved residue(s) required for the propagation of feature annotation.</text>
</comment>
<accession>A0ABV7PPS0</accession>
<evidence type="ECO:0000313" key="11">
    <source>
        <dbReference type="Proteomes" id="UP001595665"/>
    </source>
</evidence>
<dbReference type="PROSITE" id="PS50110">
    <property type="entry name" value="RESPONSE_REGULATORY"/>
    <property type="match status" value="1"/>
</dbReference>
<organism evidence="10 11">
    <name type="scientific">Massilia haematophila</name>
    <dbReference type="NCBI Taxonomy" id="457923"/>
    <lineage>
        <taxon>Bacteria</taxon>
        <taxon>Pseudomonadati</taxon>
        <taxon>Pseudomonadota</taxon>
        <taxon>Betaproteobacteria</taxon>
        <taxon>Burkholderiales</taxon>
        <taxon>Oxalobacteraceae</taxon>
        <taxon>Telluria group</taxon>
        <taxon>Massilia</taxon>
    </lineage>
</organism>